<feature type="domain" description="Attractin/MKLN-like beta-propeller" evidence="4">
    <location>
        <begin position="45"/>
        <end position="262"/>
    </location>
</feature>
<dbReference type="PANTHER" id="PTHR47435">
    <property type="entry name" value="KELCH REPEAT PROTEIN (AFU_ORTHOLOGUE AFUA_5G12780)"/>
    <property type="match status" value="1"/>
</dbReference>
<dbReference type="InterPro" id="IPR056737">
    <property type="entry name" value="Beta-prop_ATRN-MKLN-like"/>
</dbReference>
<dbReference type="EMBL" id="MPUH01001415">
    <property type="protein sequence ID" value="OMJ67916.1"/>
    <property type="molecule type" value="Genomic_DNA"/>
</dbReference>
<dbReference type="PANTHER" id="PTHR47435:SF4">
    <property type="entry name" value="KELCH REPEAT PROTEIN (AFU_ORTHOLOGUE AFUA_5G12780)"/>
    <property type="match status" value="1"/>
</dbReference>
<dbReference type="Proteomes" id="UP000187209">
    <property type="component" value="Unassembled WGS sequence"/>
</dbReference>
<dbReference type="OrthoDB" id="10251809at2759"/>
<keyword evidence="2" id="KW-0677">Repeat</keyword>
<proteinExistence type="predicted"/>
<evidence type="ECO:0000259" key="4">
    <source>
        <dbReference type="Pfam" id="PF24981"/>
    </source>
</evidence>
<reference evidence="5 6" key="1">
    <citation type="submission" date="2016-11" db="EMBL/GenBank/DDBJ databases">
        <title>The macronuclear genome of Stentor coeruleus: a giant cell with tiny introns.</title>
        <authorList>
            <person name="Slabodnick M."/>
            <person name="Ruby J.G."/>
            <person name="Reiff S.B."/>
            <person name="Swart E.C."/>
            <person name="Gosai S."/>
            <person name="Prabakaran S."/>
            <person name="Witkowska E."/>
            <person name="Larue G.E."/>
            <person name="Fisher S."/>
            <person name="Freeman R.M."/>
            <person name="Gunawardena J."/>
            <person name="Chu W."/>
            <person name="Stover N.A."/>
            <person name="Gregory B.D."/>
            <person name="Nowacki M."/>
            <person name="Derisi J."/>
            <person name="Roy S.W."/>
            <person name="Marshall W.F."/>
            <person name="Sood P."/>
        </authorList>
    </citation>
    <scope>NUCLEOTIDE SEQUENCE [LARGE SCALE GENOMIC DNA]</scope>
    <source>
        <strain evidence="5">WM001</strain>
    </source>
</reference>
<keyword evidence="6" id="KW-1185">Reference proteome</keyword>
<gene>
    <name evidence="5" type="ORF">SteCoe_34791</name>
</gene>
<evidence type="ECO:0000256" key="1">
    <source>
        <dbReference type="ARBA" id="ARBA00022441"/>
    </source>
</evidence>
<sequence length="276" mass="31371">MFAILSILQVARSIDLTYYPTFHSPPSQRVLSVMAYHKLSNSLVVYSGYASSTALSDLWQFSLDNNIWSEKNPTSSIPDGRSNSGGFCSSKTGKFYIFGGNTEKGPMNDFWSYDFISSNWLEEATINTPLPRQCFGYTSFEYDGIEYFAVFGGGTIEGEDNGLYLLNMDTYEWKHMPNQGSLPPKTQSSTIQYYDGYIYVAAGKLTYHLDKPDPSGFFRYSIADEKWDDVTSINTYTSRQYTGSAVIDGYFYLIYGWSNEDDINRQDNFRVSLIEI</sequence>
<evidence type="ECO:0000256" key="3">
    <source>
        <dbReference type="ARBA" id="ARBA00023004"/>
    </source>
</evidence>
<dbReference type="SUPFAM" id="SSF117281">
    <property type="entry name" value="Kelch motif"/>
    <property type="match status" value="1"/>
</dbReference>
<organism evidence="5 6">
    <name type="scientific">Stentor coeruleus</name>
    <dbReference type="NCBI Taxonomy" id="5963"/>
    <lineage>
        <taxon>Eukaryota</taxon>
        <taxon>Sar</taxon>
        <taxon>Alveolata</taxon>
        <taxon>Ciliophora</taxon>
        <taxon>Postciliodesmatophora</taxon>
        <taxon>Heterotrichea</taxon>
        <taxon>Heterotrichida</taxon>
        <taxon>Stentoridae</taxon>
        <taxon>Stentor</taxon>
    </lineage>
</organism>
<name>A0A1R2ATT6_9CILI</name>
<keyword evidence="1" id="KW-0880">Kelch repeat</keyword>
<dbReference type="AlphaFoldDB" id="A0A1R2ATT6"/>
<evidence type="ECO:0000313" key="5">
    <source>
        <dbReference type="EMBL" id="OMJ67916.1"/>
    </source>
</evidence>
<protein>
    <recommendedName>
        <fullName evidence="4">Attractin/MKLN-like beta-propeller domain-containing protein</fullName>
    </recommendedName>
</protein>
<dbReference type="Gene3D" id="2.120.10.80">
    <property type="entry name" value="Kelch-type beta propeller"/>
    <property type="match status" value="1"/>
</dbReference>
<dbReference type="GO" id="GO:0019760">
    <property type="term" value="P:glucosinolate metabolic process"/>
    <property type="evidence" value="ECO:0007669"/>
    <property type="project" value="UniProtKB-ARBA"/>
</dbReference>
<keyword evidence="3" id="KW-0408">Iron</keyword>
<comment type="caution">
    <text evidence="5">The sequence shown here is derived from an EMBL/GenBank/DDBJ whole genome shotgun (WGS) entry which is preliminary data.</text>
</comment>
<evidence type="ECO:0000313" key="6">
    <source>
        <dbReference type="Proteomes" id="UP000187209"/>
    </source>
</evidence>
<dbReference type="Pfam" id="PF24981">
    <property type="entry name" value="Beta-prop_ATRN-LZTR1"/>
    <property type="match status" value="1"/>
</dbReference>
<evidence type="ECO:0000256" key="2">
    <source>
        <dbReference type="ARBA" id="ARBA00022737"/>
    </source>
</evidence>
<dbReference type="InterPro" id="IPR015915">
    <property type="entry name" value="Kelch-typ_b-propeller"/>
</dbReference>
<accession>A0A1R2ATT6</accession>